<accession>A0A382IGS2</accession>
<gene>
    <name evidence="2" type="ORF">METZ01_LOCUS251399</name>
</gene>
<evidence type="ECO:0000256" key="1">
    <source>
        <dbReference type="SAM" id="MobiDB-lite"/>
    </source>
</evidence>
<feature type="region of interest" description="Disordered" evidence="1">
    <location>
        <begin position="1"/>
        <end position="24"/>
    </location>
</feature>
<proteinExistence type="predicted"/>
<sequence>MKAIPHPEEVSGNATKIERGLQGQ</sequence>
<dbReference type="AlphaFoldDB" id="A0A382IGS2"/>
<name>A0A382IGS2_9ZZZZ</name>
<feature type="non-terminal residue" evidence="2">
    <location>
        <position position="24"/>
    </location>
</feature>
<evidence type="ECO:0000313" key="2">
    <source>
        <dbReference type="EMBL" id="SVB98545.1"/>
    </source>
</evidence>
<organism evidence="2">
    <name type="scientific">marine metagenome</name>
    <dbReference type="NCBI Taxonomy" id="408172"/>
    <lineage>
        <taxon>unclassified sequences</taxon>
        <taxon>metagenomes</taxon>
        <taxon>ecological metagenomes</taxon>
    </lineage>
</organism>
<dbReference type="EMBL" id="UINC01067149">
    <property type="protein sequence ID" value="SVB98545.1"/>
    <property type="molecule type" value="Genomic_DNA"/>
</dbReference>
<protein>
    <submittedName>
        <fullName evidence="2">Uncharacterized protein</fullName>
    </submittedName>
</protein>
<reference evidence="2" key="1">
    <citation type="submission" date="2018-05" db="EMBL/GenBank/DDBJ databases">
        <authorList>
            <person name="Lanie J.A."/>
            <person name="Ng W.-L."/>
            <person name="Kazmierczak K.M."/>
            <person name="Andrzejewski T.M."/>
            <person name="Davidsen T.M."/>
            <person name="Wayne K.J."/>
            <person name="Tettelin H."/>
            <person name="Glass J.I."/>
            <person name="Rusch D."/>
            <person name="Podicherti R."/>
            <person name="Tsui H.-C.T."/>
            <person name="Winkler M.E."/>
        </authorList>
    </citation>
    <scope>NUCLEOTIDE SEQUENCE</scope>
</reference>